<reference evidence="5" key="1">
    <citation type="submission" date="2020-07" db="EMBL/GenBank/DDBJ databases">
        <title>Complete genome sequencing of Coprobacter sp. strain 2CBH44.</title>
        <authorList>
            <person name="Sakamoto M."/>
            <person name="Murakami T."/>
            <person name="Mori H."/>
        </authorList>
    </citation>
    <scope>NUCLEOTIDE SEQUENCE [LARGE SCALE GENOMIC DNA]</scope>
    <source>
        <strain evidence="5">2CBH44</strain>
    </source>
</reference>
<evidence type="ECO:0000313" key="4">
    <source>
        <dbReference type="EMBL" id="BCI64225.1"/>
    </source>
</evidence>
<sequence length="712" mass="81854">MKNKIFIGLVLSMSILPVSAKNIDFRKELKQYSIYTDSVVNDYYSSGLIGNGFLGASVYKEKGDTLCWELGRTDVTDHRIGNFPFAYQKCRLPIGKFLIPMSGGSSDMLMDLYKSEVSGHVRNGSVAFAWRTLTPACHNVYVIELKGDELPDILFRPEVSISPRYIYKNGTYKDRMGDKLQGYGPNPSPQIYEENGFYVCKQPMLAGGEYTTVWKKVKQKGLLLLVASVAYSQSRTDTEKDAMKDIDGLFSCSLEKAEKMHLEWWRKFYSKSYISVSEERYNAFFWTQLYKLGSATRSDRLPIDLMGPWYHNNTPWPAIWWNLNIQLTYSPVFAINHSELSLPLFSMLDNHVDNLKKNVRNSPYPAAAIGRVSSYDCDRPVEKEHGLLTWTLLYYWKYCRYTMDNTRLKEKFFPLLKLAINYYRPMLYEGKDGYLHLPKSYSPEYGEAEDCNFELSLLRWGCETLIKVDEMFALDDELLPEWRRISEKLVPYPVDKDGFLIGKDVKLTSGHRHYSHLLMLYPLENFPLDTPKNKDIANRSINFWLGFKNQYYQGYTYTGSSSMAILLGDGERAYRYLNVFFDKFIRKNTLYGESGPCFETPMSALASFTEMLLSGKDGVIKIMPAVPEKWKDIKFERLLAEKGFEVSAERTDGTVKRVFVKSLYGGSCKIYPGIEKEVCKIKLSGQAKVKSSDENGFELIMPRGGTAEISRK</sequence>
<feature type="domain" description="Alpha fucosidase A-like C-terminal" evidence="2">
    <location>
        <begin position="617"/>
        <end position="687"/>
    </location>
</feature>
<dbReference type="InterPro" id="IPR012341">
    <property type="entry name" value="6hp_glycosidase-like_sf"/>
</dbReference>
<dbReference type="SUPFAM" id="SSF48208">
    <property type="entry name" value="Six-hairpin glycosidases"/>
    <property type="match status" value="1"/>
</dbReference>
<feature type="signal peptide" evidence="1">
    <location>
        <begin position="1"/>
        <end position="20"/>
    </location>
</feature>
<feature type="domain" description="Glycosyl hydrolase family 95 catalytic" evidence="3">
    <location>
        <begin position="290"/>
        <end position="587"/>
    </location>
</feature>
<dbReference type="InterPro" id="IPR049053">
    <property type="entry name" value="AFCA-like_C"/>
</dbReference>
<name>A0A7G1HWW8_9BACT</name>
<dbReference type="Proteomes" id="UP000594042">
    <property type="component" value="Chromosome"/>
</dbReference>
<dbReference type="Pfam" id="PF21307">
    <property type="entry name" value="Glyco_hydro_95_C"/>
    <property type="match status" value="1"/>
</dbReference>
<organism evidence="4 5">
    <name type="scientific">Coprobacter secundus subsp. similis</name>
    <dbReference type="NCBI Taxonomy" id="2751153"/>
    <lineage>
        <taxon>Bacteria</taxon>
        <taxon>Pseudomonadati</taxon>
        <taxon>Bacteroidota</taxon>
        <taxon>Bacteroidia</taxon>
        <taxon>Bacteroidales</taxon>
        <taxon>Barnesiellaceae</taxon>
        <taxon>Coprobacter</taxon>
    </lineage>
</organism>
<keyword evidence="5" id="KW-1185">Reference proteome</keyword>
<dbReference type="Gene3D" id="1.50.10.10">
    <property type="match status" value="1"/>
</dbReference>
<dbReference type="EMBL" id="AP023322">
    <property type="protein sequence ID" value="BCI64225.1"/>
    <property type="molecule type" value="Genomic_DNA"/>
</dbReference>
<dbReference type="InterPro" id="IPR008928">
    <property type="entry name" value="6-hairpin_glycosidase_sf"/>
</dbReference>
<dbReference type="Pfam" id="PF22124">
    <property type="entry name" value="Glyco_hydro_95_cat"/>
    <property type="match status" value="1"/>
</dbReference>
<accession>A0A7G1HWW8</accession>
<keyword evidence="1" id="KW-0732">Signal</keyword>
<dbReference type="AlphaFoldDB" id="A0A7G1HWW8"/>
<dbReference type="PANTHER" id="PTHR31084:SF0">
    <property type="entry name" value="ALPHA-L-FUCOSIDASE 2"/>
    <property type="match status" value="1"/>
</dbReference>
<protein>
    <recommendedName>
        <fullName evidence="6">Alpha-L-fucosidase</fullName>
    </recommendedName>
</protein>
<dbReference type="InterPro" id="IPR054363">
    <property type="entry name" value="GH95_cat"/>
</dbReference>
<dbReference type="KEGG" id="copr:Cop2CBH44_25780"/>
<evidence type="ECO:0000259" key="2">
    <source>
        <dbReference type="Pfam" id="PF21307"/>
    </source>
</evidence>
<evidence type="ECO:0008006" key="6">
    <source>
        <dbReference type="Google" id="ProtNLM"/>
    </source>
</evidence>
<feature type="chain" id="PRO_5028918261" description="Alpha-L-fucosidase" evidence="1">
    <location>
        <begin position="21"/>
        <end position="712"/>
    </location>
</feature>
<dbReference type="PANTHER" id="PTHR31084">
    <property type="entry name" value="ALPHA-L-FUCOSIDASE 2"/>
    <property type="match status" value="1"/>
</dbReference>
<evidence type="ECO:0000256" key="1">
    <source>
        <dbReference type="SAM" id="SignalP"/>
    </source>
</evidence>
<proteinExistence type="predicted"/>
<dbReference type="GO" id="GO:0005975">
    <property type="term" value="P:carbohydrate metabolic process"/>
    <property type="evidence" value="ECO:0007669"/>
    <property type="project" value="InterPro"/>
</dbReference>
<dbReference type="GO" id="GO:0004560">
    <property type="term" value="F:alpha-L-fucosidase activity"/>
    <property type="evidence" value="ECO:0007669"/>
    <property type="project" value="TreeGrafter"/>
</dbReference>
<evidence type="ECO:0000313" key="5">
    <source>
        <dbReference type="Proteomes" id="UP000594042"/>
    </source>
</evidence>
<evidence type="ECO:0000259" key="3">
    <source>
        <dbReference type="Pfam" id="PF22124"/>
    </source>
</evidence>
<dbReference type="RefSeq" id="WP_200754957.1">
    <property type="nucleotide sequence ID" value="NZ_AP023322.1"/>
</dbReference>
<gene>
    <name evidence="4" type="ORF">Cop2CBH44_25780</name>
</gene>